<dbReference type="Pfam" id="PF00024">
    <property type="entry name" value="PAN_1"/>
    <property type="match status" value="1"/>
</dbReference>
<name>A0ABN8SE46_9CNID</name>
<evidence type="ECO:0000259" key="1">
    <source>
        <dbReference type="PROSITE" id="PS50948"/>
    </source>
</evidence>
<feature type="non-terminal residue" evidence="2">
    <location>
        <position position="213"/>
    </location>
</feature>
<dbReference type="InterPro" id="IPR003609">
    <property type="entry name" value="Pan_app"/>
</dbReference>
<feature type="non-terminal residue" evidence="2">
    <location>
        <position position="1"/>
    </location>
</feature>
<feature type="domain" description="Apple" evidence="1">
    <location>
        <begin position="8"/>
        <end position="91"/>
    </location>
</feature>
<dbReference type="CDD" id="cd01099">
    <property type="entry name" value="PAN_AP_HGF"/>
    <property type="match status" value="1"/>
</dbReference>
<reference evidence="2 3" key="1">
    <citation type="submission" date="2022-05" db="EMBL/GenBank/DDBJ databases">
        <authorList>
            <consortium name="Genoscope - CEA"/>
            <person name="William W."/>
        </authorList>
    </citation>
    <scope>NUCLEOTIDE SEQUENCE [LARGE SCALE GENOMIC DNA]</scope>
</reference>
<evidence type="ECO:0000313" key="3">
    <source>
        <dbReference type="Proteomes" id="UP001159427"/>
    </source>
</evidence>
<keyword evidence="3" id="KW-1185">Reference proteome</keyword>
<accession>A0ABN8SE46</accession>
<dbReference type="SUPFAM" id="SSF57414">
    <property type="entry name" value="Hairpin loop containing domain-like"/>
    <property type="match status" value="1"/>
</dbReference>
<proteinExistence type="predicted"/>
<organism evidence="2 3">
    <name type="scientific">Porites evermanni</name>
    <dbReference type="NCBI Taxonomy" id="104178"/>
    <lineage>
        <taxon>Eukaryota</taxon>
        <taxon>Metazoa</taxon>
        <taxon>Cnidaria</taxon>
        <taxon>Anthozoa</taxon>
        <taxon>Hexacorallia</taxon>
        <taxon>Scleractinia</taxon>
        <taxon>Fungiina</taxon>
        <taxon>Poritidae</taxon>
        <taxon>Porites</taxon>
    </lineage>
</organism>
<sequence>QNLKPARADDPLAEFSFFPHQRLQVSEKFSFQELSTRECARLCLQVTEQLIFNCSSFEYEVTANDCFLMGSFCLHHQLIYDGLRDYYELKAPNGTSSCNIRPSFSSMLTTNYLKKTTKIHATPAVSPVLMTKPLSAFNSSSKTSQTGSLFSSFTASTANYSASAQIIQPTEIVTNVSIVDQKTTVKMSAYNRSAAIIHSTFAESSVTAKSNLI</sequence>
<comment type="caution">
    <text evidence="2">The sequence shown here is derived from an EMBL/GenBank/DDBJ whole genome shotgun (WGS) entry which is preliminary data.</text>
</comment>
<protein>
    <recommendedName>
        <fullName evidence="1">Apple domain-containing protein</fullName>
    </recommendedName>
</protein>
<evidence type="ECO:0000313" key="2">
    <source>
        <dbReference type="EMBL" id="CAH3189863.1"/>
    </source>
</evidence>
<dbReference type="Gene3D" id="3.50.4.10">
    <property type="entry name" value="Hepatocyte Growth Factor"/>
    <property type="match status" value="1"/>
</dbReference>
<dbReference type="Proteomes" id="UP001159427">
    <property type="component" value="Unassembled WGS sequence"/>
</dbReference>
<dbReference type="EMBL" id="CALNXI010002670">
    <property type="protein sequence ID" value="CAH3189863.1"/>
    <property type="molecule type" value="Genomic_DNA"/>
</dbReference>
<dbReference type="PROSITE" id="PS50948">
    <property type="entry name" value="PAN"/>
    <property type="match status" value="1"/>
</dbReference>
<gene>
    <name evidence="2" type="ORF">PEVE_00019828</name>
</gene>